<dbReference type="Proteomes" id="UP000053352">
    <property type="component" value="Unassembled WGS sequence"/>
</dbReference>
<accession>A0A0V8RUW9</accession>
<dbReference type="STRING" id="2309.CF15_03195"/>
<dbReference type="PANTHER" id="PTHR42685:SF21">
    <property type="entry name" value="DEHYDROGENASE (FLAVOPROTEIN)-LIKE PROTEIN"/>
    <property type="match status" value="1"/>
</dbReference>
<dbReference type="OrthoDB" id="46008at2157"/>
<organism evidence="1 2">
    <name type="scientific">Pyrodictium occultum</name>
    <dbReference type="NCBI Taxonomy" id="2309"/>
    <lineage>
        <taxon>Archaea</taxon>
        <taxon>Thermoproteota</taxon>
        <taxon>Thermoprotei</taxon>
        <taxon>Desulfurococcales</taxon>
        <taxon>Pyrodictiaceae</taxon>
        <taxon>Pyrodictium</taxon>
    </lineage>
</organism>
<dbReference type="SUPFAM" id="SSF51905">
    <property type="entry name" value="FAD/NAD(P)-binding domain"/>
    <property type="match status" value="1"/>
</dbReference>
<dbReference type="PANTHER" id="PTHR42685">
    <property type="entry name" value="GERANYLGERANYL DIPHOSPHATE REDUCTASE"/>
    <property type="match status" value="1"/>
</dbReference>
<dbReference type="InterPro" id="IPR050407">
    <property type="entry name" value="Geranylgeranyl_reductase"/>
</dbReference>
<dbReference type="RefSeq" id="WP_058370499.1">
    <property type="nucleotide sequence ID" value="NZ_LNTB01000001.1"/>
</dbReference>
<gene>
    <name evidence="1" type="ORF">CF15_03195</name>
</gene>
<sequence length="361" mass="38098">MTDRSLVVIAGAGPAGLLTAARLRHVDALVLEASGRPGWPPHCTGLVSPSTAERFGAPEAVTESYREAVFLDDGLREVCRVEGSPLAVRFSRPLLEEVLASRVEALGHRIAYHSRVVGVGPNGCARLAGGGRVCGGWVVAAVGAKPGFSRLFGAGRCGYIPGFEVRARLALRLGEDAFYTVHGRRTAPKFFAWVVPVAGGREAVIGVADERPVERLQALLPRLARIGVQASSIISHRAGRIVLGPPAETPLAGRAAGIGDVLCASKPFTGGGLYAVSLLAEPLAEALEGRGAGRLLAEWARLRRELEAQRILTRAARVLQPLWRMALATACHAAARGRCSIDYDVHTSLARCLAPWGRSGG</sequence>
<comment type="caution">
    <text evidence="1">The sequence shown here is derived from an EMBL/GenBank/DDBJ whole genome shotgun (WGS) entry which is preliminary data.</text>
</comment>
<protein>
    <recommendedName>
        <fullName evidence="3">FAD-binding domain-containing protein</fullName>
    </recommendedName>
</protein>
<dbReference type="Gene3D" id="3.50.50.60">
    <property type="entry name" value="FAD/NAD(P)-binding domain"/>
    <property type="match status" value="1"/>
</dbReference>
<name>A0A0V8RUW9_PYROC</name>
<evidence type="ECO:0000313" key="1">
    <source>
        <dbReference type="EMBL" id="KSW11821.1"/>
    </source>
</evidence>
<dbReference type="EMBL" id="LNTB01000001">
    <property type="protein sequence ID" value="KSW11821.1"/>
    <property type="molecule type" value="Genomic_DNA"/>
</dbReference>
<keyword evidence="2" id="KW-1185">Reference proteome</keyword>
<evidence type="ECO:0008006" key="3">
    <source>
        <dbReference type="Google" id="ProtNLM"/>
    </source>
</evidence>
<dbReference type="InterPro" id="IPR036188">
    <property type="entry name" value="FAD/NAD-bd_sf"/>
</dbReference>
<proteinExistence type="predicted"/>
<evidence type="ECO:0000313" key="2">
    <source>
        <dbReference type="Proteomes" id="UP000053352"/>
    </source>
</evidence>
<dbReference type="AlphaFoldDB" id="A0A0V8RUW9"/>
<reference evidence="1 2" key="1">
    <citation type="submission" date="2015-11" db="EMBL/GenBank/DDBJ databases">
        <title>Genome sequence of Pyrodictium occultum PL-19, a marine hyperthermophilic archaeon isolated from Volcano, Italy.</title>
        <authorList>
            <person name="Utturkar S."/>
            <person name="Huber H."/>
            <person name="Leptihn S."/>
            <person name="Brown S."/>
            <person name="Stetter K.O."/>
            <person name="Podar M."/>
        </authorList>
    </citation>
    <scope>NUCLEOTIDE SEQUENCE [LARGE SCALE GENOMIC DNA]</scope>
    <source>
        <strain evidence="1 2">PL-19</strain>
    </source>
</reference>